<dbReference type="InterPro" id="IPR001387">
    <property type="entry name" value="Cro/C1-type_HTH"/>
</dbReference>
<gene>
    <name evidence="3" type="ORF">FHS97_003290</name>
</gene>
<evidence type="ECO:0000313" key="4">
    <source>
        <dbReference type="Proteomes" id="UP000560131"/>
    </source>
</evidence>
<reference evidence="3 4" key="1">
    <citation type="submission" date="2020-08" db="EMBL/GenBank/DDBJ databases">
        <title>Genomic Encyclopedia of Type Strains, Phase IV (KMG-IV): sequencing the most valuable type-strain genomes for metagenomic binning, comparative biology and taxonomic classification.</title>
        <authorList>
            <person name="Goeker M."/>
        </authorList>
    </citation>
    <scope>NUCLEOTIDE SEQUENCE [LARGE SCALE GENOMIC DNA]</scope>
    <source>
        <strain evidence="3 4">DSM 101535</strain>
    </source>
</reference>
<dbReference type="SMART" id="SM00530">
    <property type="entry name" value="HTH_XRE"/>
    <property type="match status" value="1"/>
</dbReference>
<dbReference type="InterPro" id="IPR010982">
    <property type="entry name" value="Lambda_DNA-bd_dom_sf"/>
</dbReference>
<dbReference type="Gene3D" id="1.10.260.40">
    <property type="entry name" value="lambda repressor-like DNA-binding domains"/>
    <property type="match status" value="1"/>
</dbReference>
<accession>A0ABR6N977</accession>
<dbReference type="PROSITE" id="PS50943">
    <property type="entry name" value="HTH_CROC1"/>
    <property type="match status" value="1"/>
</dbReference>
<evidence type="ECO:0000259" key="2">
    <source>
        <dbReference type="PROSITE" id="PS50943"/>
    </source>
</evidence>
<sequence>MSHYYSQKNTCAIAIEARIVFASEYECGVTVTGDRLNKILKERGIEQTALADAIGIQQGSISKIVNGTTKNSRHLPRIASELGISVDYLLGKSDSPHDAPESEPVRPVQLVSMQVALPSERALTRMFDAMLEILDAFPDNPGRDERARLLAQWLPIGLSQLRDLIPHSDPAPEPDRGKELAEALATGARRSRS</sequence>
<proteinExistence type="predicted"/>
<feature type="region of interest" description="Disordered" evidence="1">
    <location>
        <begin position="164"/>
        <end position="193"/>
    </location>
</feature>
<comment type="caution">
    <text evidence="3">The sequence shown here is derived from an EMBL/GenBank/DDBJ whole genome shotgun (WGS) entry which is preliminary data.</text>
</comment>
<dbReference type="Pfam" id="PF01381">
    <property type="entry name" value="HTH_3"/>
    <property type="match status" value="1"/>
</dbReference>
<dbReference type="SUPFAM" id="SSF47413">
    <property type="entry name" value="lambda repressor-like DNA-binding domains"/>
    <property type="match status" value="1"/>
</dbReference>
<dbReference type="RefSeq" id="WP_184040452.1">
    <property type="nucleotide sequence ID" value="NZ_BAABAR010000006.1"/>
</dbReference>
<dbReference type="CDD" id="cd00093">
    <property type="entry name" value="HTH_XRE"/>
    <property type="match status" value="1"/>
</dbReference>
<feature type="domain" description="HTH cro/C1-type" evidence="2">
    <location>
        <begin position="36"/>
        <end position="89"/>
    </location>
</feature>
<protein>
    <submittedName>
        <fullName evidence="3">Transcriptional regulator with XRE-family HTH domain</fullName>
    </submittedName>
</protein>
<dbReference type="Proteomes" id="UP000560131">
    <property type="component" value="Unassembled WGS sequence"/>
</dbReference>
<dbReference type="EMBL" id="JACIJN010000013">
    <property type="protein sequence ID" value="MBB5727335.1"/>
    <property type="molecule type" value="Genomic_DNA"/>
</dbReference>
<evidence type="ECO:0000313" key="3">
    <source>
        <dbReference type="EMBL" id="MBB5727335.1"/>
    </source>
</evidence>
<organism evidence="3 4">
    <name type="scientific">Sphingomonas endophytica</name>
    <dbReference type="NCBI Taxonomy" id="869719"/>
    <lineage>
        <taxon>Bacteria</taxon>
        <taxon>Pseudomonadati</taxon>
        <taxon>Pseudomonadota</taxon>
        <taxon>Alphaproteobacteria</taxon>
        <taxon>Sphingomonadales</taxon>
        <taxon>Sphingomonadaceae</taxon>
        <taxon>Sphingomonas</taxon>
    </lineage>
</organism>
<name>A0ABR6N977_9SPHN</name>
<keyword evidence="4" id="KW-1185">Reference proteome</keyword>
<evidence type="ECO:0000256" key="1">
    <source>
        <dbReference type="SAM" id="MobiDB-lite"/>
    </source>
</evidence>